<dbReference type="InterPro" id="IPR014721">
    <property type="entry name" value="Ribsml_uS5_D2-typ_fold_subgr"/>
</dbReference>
<sequence length="487" mass="52299">MSLSLLSQQPVPALLARLRDELAVDFAPSRPVRIARAPGRLDVMGGIADYTGSLVCEMPLDRAAAVAIQERDDRQVQVFSFNLFDEHKPFTLRIPLDALAAMPTADLRREFAEPGRQWAAYLAGCLHVLHVAGLVDLAKPSVAGLNIALLSTVPLGAGVSSSAAIEVATMSVLVDHLRISRDASILSMDLAALCQRVENDVVGAPCGIMDQATSVAGLSGQLLRMKCQPHELLAPLAVPPNMRFVGIDTGVRHSVGGGQYGKTRCAAFMAHKIILATMKHIGAAAGRELVADPLNGYLANLDPEDYKRIFRSRLPDQIRGGEFLLKYGPTIDTATRVHPDTTYEIVHAADHHVLEARRVRKFSEFLEEANRMAPSAIGSRDYGLTLDKAGHLMYASHQSYMMDAKLGSEEADLLVMLLRQRERQGLYGARITGGGLGGTVALLCERGDIQDKAIASAMADYAGKTGKTPTLFAGSSDGAWQTGSAIV</sequence>
<dbReference type="PRINTS" id="PR00959">
    <property type="entry name" value="MEVGALKINASE"/>
</dbReference>
<keyword evidence="9" id="KW-1185">Reference proteome</keyword>
<proteinExistence type="predicted"/>
<evidence type="ECO:0000256" key="2">
    <source>
        <dbReference type="ARBA" id="ARBA00022777"/>
    </source>
</evidence>
<protein>
    <submittedName>
        <fullName evidence="8">GHMP kinase</fullName>
    </submittedName>
</protein>
<reference evidence="8 9" key="1">
    <citation type="submission" date="2020-10" db="EMBL/GenBank/DDBJ databases">
        <title>Wide distribution of Phycisphaera-like planctomycetes from WD2101 soil group in peatlands and genome analysis of the first cultivated representative.</title>
        <authorList>
            <person name="Dedysh S.N."/>
            <person name="Beletsky A.V."/>
            <person name="Ivanova A."/>
            <person name="Kulichevskaya I.S."/>
            <person name="Suzina N.E."/>
            <person name="Philippov D.A."/>
            <person name="Rakitin A.L."/>
            <person name="Mardanov A.V."/>
            <person name="Ravin N.V."/>
        </authorList>
    </citation>
    <scope>NUCLEOTIDE SEQUENCE [LARGE SCALE GENOMIC DNA]</scope>
    <source>
        <strain evidence="8 9">M1803</strain>
    </source>
</reference>
<dbReference type="InterPro" id="IPR036554">
    <property type="entry name" value="GHMP_kinase_C_sf"/>
</dbReference>
<dbReference type="GO" id="GO:0005524">
    <property type="term" value="F:ATP binding"/>
    <property type="evidence" value="ECO:0007669"/>
    <property type="project" value="UniProtKB-KW"/>
</dbReference>
<accession>A0A7M2X0Y3</accession>
<feature type="domain" description="GHMP kinase C-terminal" evidence="6">
    <location>
        <begin position="387"/>
        <end position="455"/>
    </location>
</feature>
<dbReference type="EMBL" id="CP063458">
    <property type="protein sequence ID" value="QOV91353.1"/>
    <property type="molecule type" value="Genomic_DNA"/>
</dbReference>
<keyword evidence="1" id="KW-0547">Nucleotide-binding</keyword>
<dbReference type="SUPFAM" id="SSF55060">
    <property type="entry name" value="GHMP Kinase, C-terminal domain"/>
    <property type="match status" value="1"/>
</dbReference>
<dbReference type="PIRSF" id="PIRSF000530">
    <property type="entry name" value="Galactokinase"/>
    <property type="match status" value="1"/>
</dbReference>
<dbReference type="KEGG" id="hbs:IPV69_08370"/>
<dbReference type="Pfam" id="PF00288">
    <property type="entry name" value="GHMP_kinases_N"/>
    <property type="match status" value="1"/>
</dbReference>
<dbReference type="Pfam" id="PF08544">
    <property type="entry name" value="GHMP_kinases_C"/>
    <property type="match status" value="1"/>
</dbReference>
<dbReference type="AlphaFoldDB" id="A0A7M2X0Y3"/>
<evidence type="ECO:0000256" key="1">
    <source>
        <dbReference type="ARBA" id="ARBA00022741"/>
    </source>
</evidence>
<dbReference type="Gene3D" id="3.30.230.10">
    <property type="match status" value="1"/>
</dbReference>
<evidence type="ECO:0000259" key="7">
    <source>
        <dbReference type="Pfam" id="PF10509"/>
    </source>
</evidence>
<keyword evidence="3" id="KW-0067">ATP-binding</keyword>
<dbReference type="GO" id="GO:0005829">
    <property type="term" value="C:cytosol"/>
    <property type="evidence" value="ECO:0007669"/>
    <property type="project" value="TreeGrafter"/>
</dbReference>
<feature type="domain" description="GHMP kinase N-terminal" evidence="5">
    <location>
        <begin position="139"/>
        <end position="217"/>
    </location>
</feature>
<dbReference type="InterPro" id="IPR006206">
    <property type="entry name" value="Mevalonate/galactokinase"/>
</dbReference>
<evidence type="ECO:0000313" key="9">
    <source>
        <dbReference type="Proteomes" id="UP000593765"/>
    </source>
</evidence>
<dbReference type="SUPFAM" id="SSF54211">
    <property type="entry name" value="Ribosomal protein S5 domain 2-like"/>
    <property type="match status" value="1"/>
</dbReference>
<dbReference type="InterPro" id="IPR000705">
    <property type="entry name" value="Galactokinase"/>
</dbReference>
<gene>
    <name evidence="8" type="ORF">IPV69_08370</name>
</gene>
<keyword evidence="4" id="KW-0119">Carbohydrate metabolism</keyword>
<dbReference type="PANTHER" id="PTHR10457:SF35">
    <property type="entry name" value="L-ARABINOKINASE"/>
    <property type="match status" value="1"/>
</dbReference>
<evidence type="ECO:0000256" key="4">
    <source>
        <dbReference type="ARBA" id="ARBA00023144"/>
    </source>
</evidence>
<dbReference type="Proteomes" id="UP000593765">
    <property type="component" value="Chromosome"/>
</dbReference>
<dbReference type="GO" id="GO:0006012">
    <property type="term" value="P:galactose metabolic process"/>
    <property type="evidence" value="ECO:0007669"/>
    <property type="project" value="UniProtKB-KW"/>
</dbReference>
<evidence type="ECO:0000259" key="5">
    <source>
        <dbReference type="Pfam" id="PF00288"/>
    </source>
</evidence>
<dbReference type="InterPro" id="IPR013750">
    <property type="entry name" value="GHMP_kinase_C_dom"/>
</dbReference>
<keyword evidence="2 8" id="KW-0418">Kinase</keyword>
<dbReference type="InterPro" id="IPR020568">
    <property type="entry name" value="Ribosomal_Su5_D2-typ_SF"/>
</dbReference>
<dbReference type="PRINTS" id="PR00473">
    <property type="entry name" value="GALCTOKINASE"/>
</dbReference>
<keyword evidence="4" id="KW-0299">Galactose metabolism</keyword>
<feature type="domain" description="Galactokinase N-terminal" evidence="7">
    <location>
        <begin position="31"/>
        <end position="69"/>
    </location>
</feature>
<dbReference type="RefSeq" id="WP_206294598.1">
    <property type="nucleotide sequence ID" value="NZ_CP063458.1"/>
</dbReference>
<evidence type="ECO:0000259" key="6">
    <source>
        <dbReference type="Pfam" id="PF08544"/>
    </source>
</evidence>
<dbReference type="GO" id="GO:0004335">
    <property type="term" value="F:galactokinase activity"/>
    <property type="evidence" value="ECO:0007669"/>
    <property type="project" value="InterPro"/>
</dbReference>
<dbReference type="Pfam" id="PF10509">
    <property type="entry name" value="GalKase_gal_bdg"/>
    <property type="match status" value="1"/>
</dbReference>
<name>A0A7M2X0Y3_9BACT</name>
<keyword evidence="2 8" id="KW-0808">Transferase</keyword>
<dbReference type="Gene3D" id="3.30.70.890">
    <property type="entry name" value="GHMP kinase, C-terminal domain"/>
    <property type="match status" value="1"/>
</dbReference>
<dbReference type="InterPro" id="IPR006204">
    <property type="entry name" value="GHMP_kinase_N_dom"/>
</dbReference>
<organism evidence="8 9">
    <name type="scientific">Humisphaera borealis</name>
    <dbReference type="NCBI Taxonomy" id="2807512"/>
    <lineage>
        <taxon>Bacteria</taxon>
        <taxon>Pseudomonadati</taxon>
        <taxon>Planctomycetota</taxon>
        <taxon>Phycisphaerae</taxon>
        <taxon>Tepidisphaerales</taxon>
        <taxon>Tepidisphaeraceae</taxon>
        <taxon>Humisphaera</taxon>
    </lineage>
</organism>
<evidence type="ECO:0000256" key="3">
    <source>
        <dbReference type="ARBA" id="ARBA00022840"/>
    </source>
</evidence>
<dbReference type="PANTHER" id="PTHR10457">
    <property type="entry name" value="MEVALONATE KINASE/GALACTOKINASE"/>
    <property type="match status" value="1"/>
</dbReference>
<evidence type="ECO:0000313" key="8">
    <source>
        <dbReference type="EMBL" id="QOV91353.1"/>
    </source>
</evidence>
<dbReference type="InterPro" id="IPR019539">
    <property type="entry name" value="GalKase_N"/>
</dbReference>